<keyword evidence="7 9" id="KW-1015">Disulfide bond</keyword>
<feature type="disulfide bond" evidence="9">
    <location>
        <begin position="785"/>
        <end position="803"/>
    </location>
</feature>
<dbReference type="CDD" id="cd00112">
    <property type="entry name" value="LDLa"/>
    <property type="match status" value="3"/>
</dbReference>
<dbReference type="Pfam" id="PF00057">
    <property type="entry name" value="Ldl_recept_a"/>
    <property type="match status" value="3"/>
</dbReference>
<evidence type="ECO:0000256" key="3">
    <source>
        <dbReference type="ARBA" id="ARBA00022737"/>
    </source>
</evidence>
<dbReference type="ExpressionAtlas" id="A0A6I8UJE3">
    <property type="expression patterns" value="baseline"/>
</dbReference>
<organism evidence="13 14">
    <name type="scientific">Drosophila pseudoobscura pseudoobscura</name>
    <name type="common">Fruit fly</name>
    <dbReference type="NCBI Taxonomy" id="46245"/>
    <lineage>
        <taxon>Eukaryota</taxon>
        <taxon>Metazoa</taxon>
        <taxon>Ecdysozoa</taxon>
        <taxon>Arthropoda</taxon>
        <taxon>Hexapoda</taxon>
        <taxon>Insecta</taxon>
        <taxon>Pterygota</taxon>
        <taxon>Neoptera</taxon>
        <taxon>Endopterygota</taxon>
        <taxon>Diptera</taxon>
        <taxon>Brachycera</taxon>
        <taxon>Muscomorpha</taxon>
        <taxon>Ephydroidea</taxon>
        <taxon>Drosophilidae</taxon>
        <taxon>Drosophila</taxon>
        <taxon>Sophophora</taxon>
    </lineage>
</organism>
<dbReference type="PROSITE" id="PS50068">
    <property type="entry name" value="LDLRA_2"/>
    <property type="match status" value="3"/>
</dbReference>
<evidence type="ECO:0000259" key="12">
    <source>
        <dbReference type="PROSITE" id="PS50038"/>
    </source>
</evidence>
<evidence type="ECO:0000256" key="6">
    <source>
        <dbReference type="ARBA" id="ARBA00023136"/>
    </source>
</evidence>
<protein>
    <recommendedName>
        <fullName evidence="12">FZ domain-containing protein</fullName>
    </recommendedName>
</protein>
<evidence type="ECO:0000256" key="9">
    <source>
        <dbReference type="PROSITE-ProRule" id="PRU00124"/>
    </source>
</evidence>
<dbReference type="RefSeq" id="XP_001356455.4">
    <property type="nucleotide sequence ID" value="XM_001356419.4"/>
</dbReference>
<dbReference type="KEGG" id="dpo:4816904"/>
<dbReference type="SMART" id="SM00192">
    <property type="entry name" value="LDLa"/>
    <property type="match status" value="3"/>
</dbReference>
<evidence type="ECO:0000256" key="8">
    <source>
        <dbReference type="PROSITE-ProRule" id="PRU00090"/>
    </source>
</evidence>
<dbReference type="Proteomes" id="UP000001819">
    <property type="component" value="Chromosome 4"/>
</dbReference>
<keyword evidence="13" id="KW-1185">Reference proteome</keyword>
<dbReference type="AlphaFoldDB" id="A0A6I8UJE3"/>
<dbReference type="InterPro" id="IPR050685">
    <property type="entry name" value="LDLR"/>
</dbReference>
<dbReference type="PRINTS" id="PR00261">
    <property type="entry name" value="LDLRECEPTOR"/>
</dbReference>
<feature type="compositionally biased region" description="Polar residues" evidence="10">
    <location>
        <begin position="405"/>
        <end position="414"/>
    </location>
</feature>
<comment type="caution">
    <text evidence="9">Lacks conserved residue(s) required for the propagation of feature annotation.</text>
</comment>
<feature type="compositionally biased region" description="Low complexity" evidence="10">
    <location>
        <begin position="821"/>
        <end position="832"/>
    </location>
</feature>
<evidence type="ECO:0000313" key="13">
    <source>
        <dbReference type="Proteomes" id="UP000001819"/>
    </source>
</evidence>
<keyword evidence="5 11" id="KW-1133">Transmembrane helix</keyword>
<feature type="domain" description="FZ" evidence="12">
    <location>
        <begin position="412"/>
        <end position="528"/>
    </location>
</feature>
<dbReference type="FunCoup" id="A0A6I8UJE3">
    <property type="interactions" value="16"/>
</dbReference>
<sequence length="877" mass="96704">MRPPVRSASQSQSQSQSSINKCLPLIKRDCAQGPNLVNPQARRGSPDTQNARSPDRLDNSNYPAESERGGLMQQKRQQLQLTFGQRVGDKGEPRRSLAIIMDEQKPQQQQQQPQPTLDGMSNEASSVSGLRRQPTKYPHGLNITVQTIDDDYSRASTLRSKGSSSEESACWSDTHKYRIGMLGSPEALAELQVRRYKYPLTSPSYYLEAAQQKPTPLMLLGYARRACRWKYLRWPIIFVASVLLFFGLITYCLWLHDVSVARARFLQRRHESAVTSSTSSSSEVYDEETSTTTDPDGDGEPQETTRLRAVEGGEHTTEFQPEMTLEEGQEEDYDDTLLPADSIRFTSGHQNSFGVPIEQDKRMLQLLKDLLPRPQATPPGHEQPLTRVSPTLPPPSAASGRPTEAMSTTPSPTNSGCYSTMLPMCQGVLDYDLTYNREGSAPRDAAAMAAYEDLLRANCSARAIEFVCAALEPECRPSPVGQLPPCRRICKAILEACSIAISNSDVLSELFDCSQYPDAHESHKCEDPTRRRDDCYANEFQCHDGSCIPQQWQCDKIKDCSGGEDEDEQCLVCEQQDEFRCRSNEKCIPEGQRCDLNFDCLDGSDEEDCDEYGSGDSAPFDEAELNAFPRVFSYASFLSPNETNDKLYTYITATTDEEAGTETKFQIHQVAAPVPTPVNGSSGEAGPGPKGFVNFRDSKEIMMTSDSENKFKYSQRANRTSVKFSISGPTTPAARTASAIPSSALVQQRGRTTSTSTTTTTTKAPPTTQTAVTAPGGCLPHELRCVSGKCITVSQLCDKQIDCPDAADELMCVYRERPSGRRTTTTSSTTSTPKPPRATPTPTSSARTTSTNHSAKGSTTTRRSVRTTPNRSRKPKS</sequence>
<proteinExistence type="predicted"/>
<feature type="compositionally biased region" description="Acidic residues" evidence="10">
    <location>
        <begin position="284"/>
        <end position="301"/>
    </location>
</feature>
<feature type="compositionally biased region" description="Low complexity" evidence="10">
    <location>
        <begin position="106"/>
        <end position="115"/>
    </location>
</feature>
<dbReference type="Gene3D" id="4.10.400.10">
    <property type="entry name" value="Low-density Lipoprotein Receptor"/>
    <property type="match status" value="3"/>
</dbReference>
<comment type="subcellular location">
    <subcellularLocation>
        <location evidence="1">Cell membrane</location>
        <topology evidence="1">Single-pass type II membrane protein</topology>
    </subcellularLocation>
</comment>
<feature type="compositionally biased region" description="Low complexity" evidence="10">
    <location>
        <begin position="840"/>
        <end position="851"/>
    </location>
</feature>
<dbReference type="InterPro" id="IPR036055">
    <property type="entry name" value="LDL_receptor-like_sf"/>
</dbReference>
<evidence type="ECO:0000256" key="11">
    <source>
        <dbReference type="SAM" id="Phobius"/>
    </source>
</evidence>
<evidence type="ECO:0000256" key="2">
    <source>
        <dbReference type="ARBA" id="ARBA00022692"/>
    </source>
</evidence>
<dbReference type="Pfam" id="PF01392">
    <property type="entry name" value="Fz"/>
    <property type="match status" value="1"/>
</dbReference>
<dbReference type="PANTHER" id="PTHR24270">
    <property type="entry name" value="LOW-DENSITY LIPOPROTEIN RECEPTOR-RELATED"/>
    <property type="match status" value="1"/>
</dbReference>
<dbReference type="SMART" id="SM00063">
    <property type="entry name" value="FRI"/>
    <property type="match status" value="1"/>
</dbReference>
<evidence type="ECO:0000313" key="14">
    <source>
        <dbReference type="RefSeq" id="XP_001356455.4"/>
    </source>
</evidence>
<evidence type="ECO:0000256" key="10">
    <source>
        <dbReference type="SAM" id="MobiDB-lite"/>
    </source>
</evidence>
<dbReference type="SUPFAM" id="SSF57424">
    <property type="entry name" value="LDL receptor-like module"/>
    <property type="match status" value="3"/>
</dbReference>
<feature type="compositionally biased region" description="Low complexity" evidence="10">
    <location>
        <begin position="752"/>
        <end position="775"/>
    </location>
</feature>
<feature type="compositionally biased region" description="Basic and acidic residues" evidence="10">
    <location>
        <begin position="303"/>
        <end position="317"/>
    </location>
</feature>
<feature type="region of interest" description="Disordered" evidence="10">
    <location>
        <begin position="1"/>
        <end position="75"/>
    </location>
</feature>
<dbReference type="SUPFAM" id="SSF63501">
    <property type="entry name" value="Frizzled cysteine-rich domain"/>
    <property type="match status" value="1"/>
</dbReference>
<gene>
    <name evidence="14" type="primary">LOC4816904</name>
</gene>
<dbReference type="InParanoid" id="A0A6I8UJE3"/>
<dbReference type="PROSITE" id="PS50038">
    <property type="entry name" value="FZ"/>
    <property type="match status" value="1"/>
</dbReference>
<evidence type="ECO:0000256" key="4">
    <source>
        <dbReference type="ARBA" id="ARBA00022968"/>
    </source>
</evidence>
<feature type="compositionally biased region" description="Low complexity" evidence="10">
    <location>
        <begin position="858"/>
        <end position="870"/>
    </location>
</feature>
<keyword evidence="2 11" id="KW-0812">Transmembrane</keyword>
<dbReference type="GO" id="GO:0005886">
    <property type="term" value="C:plasma membrane"/>
    <property type="evidence" value="ECO:0007669"/>
    <property type="project" value="UniProtKB-SubCell"/>
</dbReference>
<feature type="disulfide bond" evidence="8">
    <location>
        <begin position="459"/>
        <end position="497"/>
    </location>
</feature>
<evidence type="ECO:0000256" key="7">
    <source>
        <dbReference type="ARBA" id="ARBA00023157"/>
    </source>
</evidence>
<feature type="disulfide bond" evidence="9">
    <location>
        <begin position="535"/>
        <end position="547"/>
    </location>
</feature>
<dbReference type="InterPro" id="IPR002172">
    <property type="entry name" value="LDrepeatLR_classA_rpt"/>
</dbReference>
<feature type="region of interest" description="Disordered" evidence="10">
    <location>
        <begin position="818"/>
        <end position="877"/>
    </location>
</feature>
<dbReference type="InterPro" id="IPR023415">
    <property type="entry name" value="LDLR_class-A_CS"/>
</dbReference>
<feature type="transmembrane region" description="Helical" evidence="11">
    <location>
        <begin position="234"/>
        <end position="256"/>
    </location>
</feature>
<keyword evidence="3" id="KW-0677">Repeat</keyword>
<feature type="compositionally biased region" description="Polar residues" evidence="10">
    <location>
        <begin position="739"/>
        <end position="751"/>
    </location>
</feature>
<feature type="region of interest" description="Disordered" evidence="10">
    <location>
        <begin position="103"/>
        <end position="137"/>
    </location>
</feature>
<name>A0A6I8UJE3_DROPS</name>
<feature type="region of interest" description="Disordered" evidence="10">
    <location>
        <begin position="372"/>
        <end position="414"/>
    </location>
</feature>
<feature type="region of interest" description="Disordered" evidence="10">
    <location>
        <begin position="725"/>
        <end position="776"/>
    </location>
</feature>
<feature type="compositionally biased region" description="Low complexity" evidence="10">
    <location>
        <begin position="7"/>
        <end position="18"/>
    </location>
</feature>
<feature type="region of interest" description="Disordered" evidence="10">
    <location>
        <begin position="276"/>
        <end position="332"/>
    </location>
</feature>
<reference evidence="14" key="1">
    <citation type="submission" date="2025-08" db="UniProtKB">
        <authorList>
            <consortium name="RefSeq"/>
        </authorList>
    </citation>
    <scope>IDENTIFICATION</scope>
    <source>
        <strain evidence="14">MV-25-SWS-2005</strain>
        <tissue evidence="14">Whole body</tissue>
    </source>
</reference>
<feature type="disulfide bond" evidence="9">
    <location>
        <begin position="542"/>
        <end position="560"/>
    </location>
</feature>
<dbReference type="InterPro" id="IPR036790">
    <property type="entry name" value="Frizzled_dom_sf"/>
</dbReference>
<dbReference type="PANTHER" id="PTHR24270:SF57">
    <property type="entry name" value="FI24007P1"/>
    <property type="match status" value="1"/>
</dbReference>
<evidence type="ECO:0000256" key="1">
    <source>
        <dbReference type="ARBA" id="ARBA00004401"/>
    </source>
</evidence>
<dbReference type="GO" id="GO:0016192">
    <property type="term" value="P:vesicle-mediated transport"/>
    <property type="evidence" value="ECO:0007669"/>
    <property type="project" value="UniProtKB-ARBA"/>
</dbReference>
<dbReference type="InterPro" id="IPR020067">
    <property type="entry name" value="Frizzled_dom"/>
</dbReference>
<evidence type="ECO:0000256" key="5">
    <source>
        <dbReference type="ARBA" id="ARBA00022989"/>
    </source>
</evidence>
<dbReference type="PROSITE" id="PS01209">
    <property type="entry name" value="LDLRA_1"/>
    <property type="match status" value="2"/>
</dbReference>
<accession>A0A6I8UJE3</accession>
<keyword evidence="4" id="KW-0735">Signal-anchor</keyword>
<keyword evidence="6 11" id="KW-0472">Membrane</keyword>
<feature type="disulfide bond" evidence="9">
    <location>
        <begin position="594"/>
        <end position="609"/>
    </location>
</feature>
<feature type="disulfide bond" evidence="9">
    <location>
        <begin position="797"/>
        <end position="812"/>
    </location>
</feature>
<dbReference type="Gene3D" id="1.10.2000.10">
    <property type="entry name" value="Frizzled cysteine-rich domain"/>
    <property type="match status" value="1"/>
</dbReference>
<dbReference type="CDD" id="cd07066">
    <property type="entry name" value="CRD_FZ"/>
    <property type="match status" value="1"/>
</dbReference>
<feature type="disulfide bond" evidence="9">
    <location>
        <begin position="778"/>
        <end position="790"/>
    </location>
</feature>